<evidence type="ECO:0000313" key="1">
    <source>
        <dbReference type="EMBL" id="KAG7345680.1"/>
    </source>
</evidence>
<protein>
    <submittedName>
        <fullName evidence="1">Uncharacterized protein</fullName>
    </submittedName>
</protein>
<organism evidence="1 2">
    <name type="scientific">Nitzschia inconspicua</name>
    <dbReference type="NCBI Taxonomy" id="303405"/>
    <lineage>
        <taxon>Eukaryota</taxon>
        <taxon>Sar</taxon>
        <taxon>Stramenopiles</taxon>
        <taxon>Ochrophyta</taxon>
        <taxon>Bacillariophyta</taxon>
        <taxon>Bacillariophyceae</taxon>
        <taxon>Bacillariophycidae</taxon>
        <taxon>Bacillariales</taxon>
        <taxon>Bacillariaceae</taxon>
        <taxon>Nitzschia</taxon>
    </lineage>
</organism>
<dbReference type="Proteomes" id="UP000693970">
    <property type="component" value="Unassembled WGS sequence"/>
</dbReference>
<comment type="caution">
    <text evidence="1">The sequence shown here is derived from an EMBL/GenBank/DDBJ whole genome shotgun (WGS) entry which is preliminary data.</text>
</comment>
<accession>A0A9K3KL46</accession>
<keyword evidence="2" id="KW-1185">Reference proteome</keyword>
<evidence type="ECO:0000313" key="2">
    <source>
        <dbReference type="Proteomes" id="UP000693970"/>
    </source>
</evidence>
<gene>
    <name evidence="1" type="ORF">IV203_033211</name>
</gene>
<reference evidence="1" key="1">
    <citation type="journal article" date="2021" name="Sci. Rep.">
        <title>Diploid genomic architecture of Nitzschia inconspicua, an elite biomass production diatom.</title>
        <authorList>
            <person name="Oliver A."/>
            <person name="Podell S."/>
            <person name="Pinowska A."/>
            <person name="Traller J.C."/>
            <person name="Smith S.R."/>
            <person name="McClure R."/>
            <person name="Beliaev A."/>
            <person name="Bohutskyi P."/>
            <person name="Hill E.A."/>
            <person name="Rabines A."/>
            <person name="Zheng H."/>
            <person name="Allen L.Z."/>
            <person name="Kuo A."/>
            <person name="Grigoriev I.V."/>
            <person name="Allen A.E."/>
            <person name="Hazlebeck D."/>
            <person name="Allen E.E."/>
        </authorList>
    </citation>
    <scope>NUCLEOTIDE SEQUENCE</scope>
    <source>
        <strain evidence="1">Hildebrandi</strain>
    </source>
</reference>
<reference evidence="1" key="2">
    <citation type="submission" date="2021-04" db="EMBL/GenBank/DDBJ databases">
        <authorList>
            <person name="Podell S."/>
        </authorList>
    </citation>
    <scope>NUCLEOTIDE SEQUENCE</scope>
    <source>
        <strain evidence="1">Hildebrandi</strain>
    </source>
</reference>
<name>A0A9K3KL46_9STRA</name>
<dbReference type="AlphaFoldDB" id="A0A9K3KL46"/>
<sequence length="152" mass="17144">MKAHKAKPCKTKSSPRIAGKKLEEIIIKAQTYLWEMLESGIENGQFCVYIILTRKVTTMQSVGYLVHEAKHVGKTKMKLSLPVFGVTVCCQTFGSVCPNSNEEAAECFKVSLQRKKILMLLWTKFGHCWPMEKATKQNDLVKAAGYKRSDSI</sequence>
<dbReference type="EMBL" id="JAGRRH010000022">
    <property type="protein sequence ID" value="KAG7345680.1"/>
    <property type="molecule type" value="Genomic_DNA"/>
</dbReference>
<proteinExistence type="predicted"/>